<proteinExistence type="predicted"/>
<keyword evidence="2" id="KW-0067">ATP-binding</keyword>
<comment type="caution">
    <text evidence="4">The sequence shown here is derived from an EMBL/GenBank/DDBJ whole genome shotgun (WGS) entry which is preliminary data.</text>
</comment>
<dbReference type="CDD" id="cd10170">
    <property type="entry name" value="ASKHA_NBD_HSP70"/>
    <property type="match status" value="1"/>
</dbReference>
<evidence type="ECO:0000256" key="3">
    <source>
        <dbReference type="SAM" id="MobiDB-lite"/>
    </source>
</evidence>
<dbReference type="Proteomes" id="UP000799772">
    <property type="component" value="Unassembled WGS sequence"/>
</dbReference>
<dbReference type="GO" id="GO:0140662">
    <property type="term" value="F:ATP-dependent protein folding chaperone"/>
    <property type="evidence" value="ECO:0007669"/>
    <property type="project" value="InterPro"/>
</dbReference>
<dbReference type="SUPFAM" id="SSF53067">
    <property type="entry name" value="Actin-like ATPase domain"/>
    <property type="match status" value="2"/>
</dbReference>
<dbReference type="GO" id="GO:0005524">
    <property type="term" value="F:ATP binding"/>
    <property type="evidence" value="ECO:0007669"/>
    <property type="project" value="UniProtKB-KW"/>
</dbReference>
<dbReference type="InterPro" id="IPR043129">
    <property type="entry name" value="ATPase_NBD"/>
</dbReference>
<dbReference type="Gene3D" id="3.30.420.40">
    <property type="match status" value="1"/>
</dbReference>
<reference evidence="4" key="1">
    <citation type="journal article" date="2020" name="Stud. Mycol.">
        <title>101 Dothideomycetes genomes: a test case for predicting lifestyles and emergence of pathogens.</title>
        <authorList>
            <person name="Haridas S."/>
            <person name="Albert R."/>
            <person name="Binder M."/>
            <person name="Bloem J."/>
            <person name="Labutti K."/>
            <person name="Salamov A."/>
            <person name="Andreopoulos B."/>
            <person name="Baker S."/>
            <person name="Barry K."/>
            <person name="Bills G."/>
            <person name="Bluhm B."/>
            <person name="Cannon C."/>
            <person name="Castanera R."/>
            <person name="Culley D."/>
            <person name="Daum C."/>
            <person name="Ezra D."/>
            <person name="Gonzalez J."/>
            <person name="Henrissat B."/>
            <person name="Kuo A."/>
            <person name="Liang C."/>
            <person name="Lipzen A."/>
            <person name="Lutzoni F."/>
            <person name="Magnuson J."/>
            <person name="Mondo S."/>
            <person name="Nolan M."/>
            <person name="Ohm R."/>
            <person name="Pangilinan J."/>
            <person name="Park H.-J."/>
            <person name="Ramirez L."/>
            <person name="Alfaro M."/>
            <person name="Sun H."/>
            <person name="Tritt A."/>
            <person name="Yoshinaga Y."/>
            <person name="Zwiers L.-H."/>
            <person name="Turgeon B."/>
            <person name="Goodwin S."/>
            <person name="Spatafora J."/>
            <person name="Crous P."/>
            <person name="Grigoriev I."/>
        </authorList>
    </citation>
    <scope>NUCLEOTIDE SEQUENCE</scope>
    <source>
        <strain evidence="4">CBS 133067</strain>
    </source>
</reference>
<evidence type="ECO:0000313" key="5">
    <source>
        <dbReference type="Proteomes" id="UP000799772"/>
    </source>
</evidence>
<sequence length="602" mass="66592">MKKWFKVSNSATKAPSKASPKGKGGAQASTAPAESTVDRDPRRLVIGLDFGTTFSGIAFAFAGKPEEIHCVLDWPGATGRQFPKAPTLVQYGKQGFAWGYQVEPTAEGVVSCVKLLLDPGQSHQSYDPKRMFKKVPQPPDLPKAPVDIATDYIRAMYSHALVYIEQKLGKEYMELLSKEFVLTVPAVWSDKAKDLTIKAAEGAGFSPVTLIKEPEAAALFTIHQLQYKTVNVGDAVVVVDAGGGTADLLTYEIQRLNPMKLKELAAPMGGIIGSTLINRLFEDWIKLKVGPERHATLSKTEAYRSALKTFDQSTKVQFESPGADQFVSFAPEALNNSEPQGIKNNFIKLTGTDLGGFFEPSCTAIAGLVAKQIGMATKRRNKVFSAKCKDAIFLVGGFGESKCLKHHVSFNNTHIEVIQPIDAWSAIVKGAVLSKLPREVIVESTIAPRHYGVITGTIYDPQKHQGQNIYEAIWDQTLRVDEMLWFIHKNEDIVMSREKSQTFFHNLPNDPTRGDFIREYVLMMCDEDDASKYPDDTVRRCCKLNVDLKGIPKTSIQKLKRPSDGLKYSKVNFKLIVRSQGARMVFSYECGGKEYGSVEAIY</sequence>
<evidence type="ECO:0000256" key="1">
    <source>
        <dbReference type="ARBA" id="ARBA00022741"/>
    </source>
</evidence>
<dbReference type="PANTHER" id="PTHR14187:SF5">
    <property type="entry name" value="HEAT SHOCK 70 KDA PROTEIN 12A"/>
    <property type="match status" value="1"/>
</dbReference>
<keyword evidence="5" id="KW-1185">Reference proteome</keyword>
<organism evidence="4 5">
    <name type="scientific">Rhizodiscina lignyota</name>
    <dbReference type="NCBI Taxonomy" id="1504668"/>
    <lineage>
        <taxon>Eukaryota</taxon>
        <taxon>Fungi</taxon>
        <taxon>Dikarya</taxon>
        <taxon>Ascomycota</taxon>
        <taxon>Pezizomycotina</taxon>
        <taxon>Dothideomycetes</taxon>
        <taxon>Pleosporomycetidae</taxon>
        <taxon>Aulographales</taxon>
        <taxon>Rhizodiscinaceae</taxon>
        <taxon>Rhizodiscina</taxon>
    </lineage>
</organism>
<name>A0A9P4M915_9PEZI</name>
<gene>
    <name evidence="4" type="ORF">NA57DRAFT_73682</name>
</gene>
<accession>A0A9P4M915</accession>
<dbReference type="EMBL" id="ML978123">
    <property type="protein sequence ID" value="KAF2102251.1"/>
    <property type="molecule type" value="Genomic_DNA"/>
</dbReference>
<protein>
    <submittedName>
        <fullName evidence="4">Actin-like ATPase domain-containing protein</fullName>
    </submittedName>
</protein>
<keyword evidence="1" id="KW-0547">Nucleotide-binding</keyword>
<dbReference type="PANTHER" id="PTHR14187">
    <property type="entry name" value="ALPHA KINASE/ELONGATION FACTOR 2 KINASE"/>
    <property type="match status" value="1"/>
</dbReference>
<evidence type="ECO:0000256" key="2">
    <source>
        <dbReference type="ARBA" id="ARBA00022840"/>
    </source>
</evidence>
<feature type="region of interest" description="Disordered" evidence="3">
    <location>
        <begin position="1"/>
        <end position="38"/>
    </location>
</feature>
<dbReference type="Pfam" id="PF00012">
    <property type="entry name" value="HSP70"/>
    <property type="match status" value="1"/>
</dbReference>
<dbReference type="OrthoDB" id="2963168at2759"/>
<dbReference type="InterPro" id="IPR013126">
    <property type="entry name" value="Hsp_70_fam"/>
</dbReference>
<evidence type="ECO:0000313" key="4">
    <source>
        <dbReference type="EMBL" id="KAF2102251.1"/>
    </source>
</evidence>
<dbReference type="AlphaFoldDB" id="A0A9P4M915"/>